<evidence type="ECO:0000259" key="8">
    <source>
        <dbReference type="PROSITE" id="PS50076"/>
    </source>
</evidence>
<evidence type="ECO:0000256" key="5">
    <source>
        <dbReference type="ARBA" id="ARBA00023242"/>
    </source>
</evidence>
<keyword evidence="6" id="KW-0175">Coiled coil</keyword>
<feature type="compositionally biased region" description="Polar residues" evidence="7">
    <location>
        <begin position="619"/>
        <end position="639"/>
    </location>
</feature>
<dbReference type="SUPFAM" id="SSF46565">
    <property type="entry name" value="Chaperone J-domain"/>
    <property type="match status" value="1"/>
</dbReference>
<evidence type="ECO:0000313" key="9">
    <source>
        <dbReference type="EMBL" id="RAH78704.1"/>
    </source>
</evidence>
<gene>
    <name evidence="9" type="ORF">BO86DRAFT_437905</name>
</gene>
<feature type="compositionally biased region" description="Basic residues" evidence="7">
    <location>
        <begin position="239"/>
        <end position="254"/>
    </location>
</feature>
<evidence type="ECO:0000256" key="3">
    <source>
        <dbReference type="ARBA" id="ARBA00022490"/>
    </source>
</evidence>
<feature type="compositionally biased region" description="Acidic residues" evidence="7">
    <location>
        <begin position="341"/>
        <end position="392"/>
    </location>
</feature>
<evidence type="ECO:0000256" key="1">
    <source>
        <dbReference type="ARBA" id="ARBA00004123"/>
    </source>
</evidence>
<feature type="compositionally biased region" description="Basic and acidic residues" evidence="7">
    <location>
        <begin position="452"/>
        <end position="467"/>
    </location>
</feature>
<feature type="region of interest" description="Disordered" evidence="7">
    <location>
        <begin position="218"/>
        <end position="279"/>
    </location>
</feature>
<keyword evidence="4" id="KW-0143">Chaperone</keyword>
<keyword evidence="5" id="KW-0539">Nucleus</keyword>
<comment type="subcellular location">
    <subcellularLocation>
        <location evidence="2">Cytoplasm</location>
    </subcellularLocation>
    <subcellularLocation>
        <location evidence="1">Nucleus</location>
    </subcellularLocation>
</comment>
<dbReference type="Gene3D" id="1.10.287.110">
    <property type="entry name" value="DnaJ domain"/>
    <property type="match status" value="1"/>
</dbReference>
<dbReference type="PANTHER" id="PTHR44313">
    <property type="entry name" value="DNAJ HOMOLOG SUBFAMILY C MEMBER 17"/>
    <property type="match status" value="1"/>
</dbReference>
<dbReference type="PRINTS" id="PR00625">
    <property type="entry name" value="JDOMAIN"/>
</dbReference>
<evidence type="ECO:0000256" key="2">
    <source>
        <dbReference type="ARBA" id="ARBA00004496"/>
    </source>
</evidence>
<feature type="region of interest" description="Disordered" evidence="7">
    <location>
        <begin position="525"/>
        <end position="639"/>
    </location>
</feature>
<dbReference type="AlphaFoldDB" id="A0A8T8WSQ3"/>
<proteinExistence type="predicted"/>
<feature type="region of interest" description="Disordered" evidence="7">
    <location>
        <begin position="317"/>
        <end position="437"/>
    </location>
</feature>
<protein>
    <recommendedName>
        <fullName evidence="8">J domain-containing protein</fullName>
    </recommendedName>
</protein>
<feature type="compositionally biased region" description="Basic and acidic residues" evidence="7">
    <location>
        <begin position="601"/>
        <end position="615"/>
    </location>
</feature>
<dbReference type="PANTHER" id="PTHR44313:SF1">
    <property type="entry name" value="DNAJ HOMOLOG SUBFAMILY C MEMBER 17"/>
    <property type="match status" value="1"/>
</dbReference>
<dbReference type="GeneID" id="37179776"/>
<sequence>MTTPTSSSSSSSSSSTFIDCYATLNIHPHADLKEINSAYKRLALRYHPDKTEGSDAETFQKILYAVETLRDPNHRVAHDAALDEHRCRNLKYNLHTTADAGAFFRRSYHRHHHHHHQHRADDSYSQSRYEASYRHSVHMDPTAPESIEIMEQMRRDREYSEQLEREREQEAREAEAREAEEAAAAAAAAAAELFQEGGDGEGVGYDRDRARVVDDELSSWSSSSEEPMGYYDESGFVVTRKKDKKRKKQVKGKGKGVEEGEMTEEEHEKEETWIGYSDKTAYWSEEKQAKDLAQEERHAKLIASLLDPDASWRSMKYSWGRQQEEEVEDANKEKSERDFKEEYDEEGEDEEDDDDDDDDEEEREDEKDSEEEQSDEEGSADNLSEGESDGQEESTSMGNLIDLEDDANDHAKMPTVASKGSTGSATEVVPEDHHQSADLVDLVDDENLQATDKADNDLGEGNEKVDLEGQPGCTQGQKDADWKENDECYGTPGAEVFHEMFCKEDIGPKRKEVCMCGRVEGIADDEEDWLRYPGQMPWGMSLPDKFSKDSTTDDDDEDDNEDTDDEDNDSEGDEVDGGEGEDLEDDSVKDDSTVHNHNPHTNHDDHGHDHDHDHPQTPPKTSTSPNGYIDTPSETNSHSATYYHFHEPKTEHPAAAEQSDSDFVTAYEDLAISTDSLTRPTTIIAAPPHGLSAYLTPLLPYFESKLNRSDGQYTPDDIVVECRGIILETFCGWMEGVRRTFRDAATRGCNEGHECRHLGYWDKAYGQAECKICGQWEPIFTLTCPGCGLEACVACKFTAPAA</sequence>
<feature type="coiled-coil region" evidence="6">
    <location>
        <begin position="149"/>
        <end position="196"/>
    </location>
</feature>
<dbReference type="CDD" id="cd06257">
    <property type="entry name" value="DnaJ"/>
    <property type="match status" value="1"/>
</dbReference>
<keyword evidence="10" id="KW-1185">Reference proteome</keyword>
<dbReference type="GO" id="GO:0005737">
    <property type="term" value="C:cytoplasm"/>
    <property type="evidence" value="ECO:0007669"/>
    <property type="project" value="UniProtKB-SubCell"/>
</dbReference>
<feature type="compositionally biased region" description="Acidic residues" evidence="7">
    <location>
        <begin position="259"/>
        <end position="268"/>
    </location>
</feature>
<dbReference type="RefSeq" id="XP_025524598.1">
    <property type="nucleotide sequence ID" value="XM_025676083.1"/>
</dbReference>
<feature type="region of interest" description="Disordered" evidence="7">
    <location>
        <begin position="451"/>
        <end position="484"/>
    </location>
</feature>
<dbReference type="Proteomes" id="UP000249497">
    <property type="component" value="Unassembled WGS sequence"/>
</dbReference>
<accession>A0A8T8WSQ3</accession>
<organism evidence="9 10">
    <name type="scientific">Aspergillus japonicus CBS 114.51</name>
    <dbReference type="NCBI Taxonomy" id="1448312"/>
    <lineage>
        <taxon>Eukaryota</taxon>
        <taxon>Fungi</taxon>
        <taxon>Dikarya</taxon>
        <taxon>Ascomycota</taxon>
        <taxon>Pezizomycotina</taxon>
        <taxon>Eurotiomycetes</taxon>
        <taxon>Eurotiomycetidae</taxon>
        <taxon>Eurotiales</taxon>
        <taxon>Aspergillaceae</taxon>
        <taxon>Aspergillus</taxon>
        <taxon>Aspergillus subgen. Circumdati</taxon>
    </lineage>
</organism>
<evidence type="ECO:0000313" key="10">
    <source>
        <dbReference type="Proteomes" id="UP000249497"/>
    </source>
</evidence>
<name>A0A8T8WSQ3_ASPJA</name>
<dbReference type="Pfam" id="PF00226">
    <property type="entry name" value="DnaJ"/>
    <property type="match status" value="1"/>
</dbReference>
<evidence type="ECO:0000256" key="7">
    <source>
        <dbReference type="SAM" id="MobiDB-lite"/>
    </source>
</evidence>
<feature type="domain" description="J" evidence="8">
    <location>
        <begin position="19"/>
        <end position="82"/>
    </location>
</feature>
<feature type="compositionally biased region" description="Basic and acidic residues" evidence="7">
    <location>
        <begin position="329"/>
        <end position="340"/>
    </location>
</feature>
<dbReference type="PROSITE" id="PS50076">
    <property type="entry name" value="DNAJ_2"/>
    <property type="match status" value="1"/>
</dbReference>
<dbReference type="OrthoDB" id="442087at2759"/>
<reference evidence="9 10" key="1">
    <citation type="submission" date="2018-02" db="EMBL/GenBank/DDBJ databases">
        <title>The genomes of Aspergillus section Nigri reveals drivers in fungal speciation.</title>
        <authorList>
            <consortium name="DOE Joint Genome Institute"/>
            <person name="Vesth T.C."/>
            <person name="Nybo J."/>
            <person name="Theobald S."/>
            <person name="Brandl J."/>
            <person name="Frisvad J.C."/>
            <person name="Nielsen K.F."/>
            <person name="Lyhne E.K."/>
            <person name="Kogle M.E."/>
            <person name="Kuo A."/>
            <person name="Riley R."/>
            <person name="Clum A."/>
            <person name="Nolan M."/>
            <person name="Lipzen A."/>
            <person name="Salamov A."/>
            <person name="Henrissat B."/>
            <person name="Wiebenga A."/>
            <person name="De vries R.P."/>
            <person name="Grigoriev I.V."/>
            <person name="Mortensen U.H."/>
            <person name="Andersen M.R."/>
            <person name="Baker S.E."/>
        </authorList>
    </citation>
    <scope>NUCLEOTIDE SEQUENCE [LARGE SCALE GENOMIC DNA]</scope>
    <source>
        <strain evidence="9 10">CBS 114.51</strain>
    </source>
</reference>
<dbReference type="InterPro" id="IPR001623">
    <property type="entry name" value="DnaJ_domain"/>
</dbReference>
<dbReference type="EMBL" id="KZ824823">
    <property type="protein sequence ID" value="RAH78704.1"/>
    <property type="molecule type" value="Genomic_DNA"/>
</dbReference>
<feature type="compositionally biased region" description="Acidic residues" evidence="7">
    <location>
        <begin position="552"/>
        <end position="588"/>
    </location>
</feature>
<dbReference type="InterPro" id="IPR036869">
    <property type="entry name" value="J_dom_sf"/>
</dbReference>
<keyword evidence="3" id="KW-0963">Cytoplasm</keyword>
<dbReference type="GO" id="GO:0005681">
    <property type="term" value="C:spliceosomal complex"/>
    <property type="evidence" value="ECO:0007669"/>
    <property type="project" value="TreeGrafter"/>
</dbReference>
<evidence type="ECO:0000256" key="6">
    <source>
        <dbReference type="SAM" id="Coils"/>
    </source>
</evidence>
<evidence type="ECO:0000256" key="4">
    <source>
        <dbReference type="ARBA" id="ARBA00023186"/>
    </source>
</evidence>
<dbReference type="InterPro" id="IPR052094">
    <property type="entry name" value="Pre-mRNA-splicing_ERAD"/>
</dbReference>
<dbReference type="GO" id="GO:0000390">
    <property type="term" value="P:spliceosomal complex disassembly"/>
    <property type="evidence" value="ECO:0007669"/>
    <property type="project" value="TreeGrafter"/>
</dbReference>
<dbReference type="SMART" id="SM00271">
    <property type="entry name" value="DnaJ"/>
    <property type="match status" value="1"/>
</dbReference>